<dbReference type="RefSeq" id="WP_170031916.1">
    <property type="nucleotide sequence ID" value="NZ_JABDTL010000001.1"/>
</dbReference>
<comment type="subcellular location">
    <subcellularLocation>
        <location evidence="1">Cell outer membrane</location>
        <topology evidence="1">Multi-pass membrane protein</topology>
    </subcellularLocation>
</comment>
<organism evidence="4 5">
    <name type="scientific">Longimicrobium terrae</name>
    <dbReference type="NCBI Taxonomy" id="1639882"/>
    <lineage>
        <taxon>Bacteria</taxon>
        <taxon>Pseudomonadati</taxon>
        <taxon>Gemmatimonadota</taxon>
        <taxon>Longimicrobiia</taxon>
        <taxon>Longimicrobiales</taxon>
        <taxon>Longimicrobiaceae</taxon>
        <taxon>Longimicrobium</taxon>
    </lineage>
</organism>
<feature type="domain" description="TonB-dependent receptor plug" evidence="3">
    <location>
        <begin position="53"/>
        <end position="143"/>
    </location>
</feature>
<keyword evidence="1" id="KW-1134">Transmembrane beta strand</keyword>
<evidence type="ECO:0000259" key="3">
    <source>
        <dbReference type="Pfam" id="PF07715"/>
    </source>
</evidence>
<name>A0A841GV09_9BACT</name>
<comment type="similarity">
    <text evidence="1">Belongs to the TonB-dependent receptor family.</text>
</comment>
<keyword evidence="1" id="KW-0812">Transmembrane</keyword>
<evidence type="ECO:0000256" key="2">
    <source>
        <dbReference type="SAM" id="MobiDB-lite"/>
    </source>
</evidence>
<evidence type="ECO:0000256" key="1">
    <source>
        <dbReference type="PROSITE-ProRule" id="PRU01360"/>
    </source>
</evidence>
<dbReference type="InterPro" id="IPR012910">
    <property type="entry name" value="Plug_dom"/>
</dbReference>
<dbReference type="EMBL" id="JACHIA010000001">
    <property type="protein sequence ID" value="MBB6069104.1"/>
    <property type="molecule type" value="Genomic_DNA"/>
</dbReference>
<evidence type="ECO:0000313" key="4">
    <source>
        <dbReference type="EMBL" id="MBB6069104.1"/>
    </source>
</evidence>
<keyword evidence="4" id="KW-0675">Receptor</keyword>
<feature type="region of interest" description="Disordered" evidence="2">
    <location>
        <begin position="30"/>
        <end position="54"/>
    </location>
</feature>
<keyword evidence="1" id="KW-0813">Transport</keyword>
<accession>A0A841GV09</accession>
<evidence type="ECO:0000313" key="5">
    <source>
        <dbReference type="Proteomes" id="UP000582837"/>
    </source>
</evidence>
<protein>
    <submittedName>
        <fullName evidence="4">TonB-dependent SusC/RagA subfamily outer membrane receptor</fullName>
    </submittedName>
</protein>
<dbReference type="PROSITE" id="PS51257">
    <property type="entry name" value="PROKAR_LIPOPROTEIN"/>
    <property type="match status" value="1"/>
</dbReference>
<keyword evidence="1" id="KW-0472">Membrane</keyword>
<dbReference type="AlphaFoldDB" id="A0A841GV09"/>
<gene>
    <name evidence="4" type="ORF">HNQ61_000715</name>
</gene>
<dbReference type="Gene3D" id="2.170.130.10">
    <property type="entry name" value="TonB-dependent receptor, plug domain"/>
    <property type="match status" value="1"/>
</dbReference>
<reference evidence="4 5" key="1">
    <citation type="submission" date="2020-08" db="EMBL/GenBank/DDBJ databases">
        <title>Genomic Encyclopedia of Type Strains, Phase IV (KMG-IV): sequencing the most valuable type-strain genomes for metagenomic binning, comparative biology and taxonomic classification.</title>
        <authorList>
            <person name="Goeker M."/>
        </authorList>
    </citation>
    <scope>NUCLEOTIDE SEQUENCE [LARGE SCALE GENOMIC DNA]</scope>
    <source>
        <strain evidence="4 5">DSM 29007</strain>
    </source>
</reference>
<dbReference type="Pfam" id="PF07715">
    <property type="entry name" value="Plug"/>
    <property type="match status" value="1"/>
</dbReference>
<dbReference type="InterPro" id="IPR039426">
    <property type="entry name" value="TonB-dep_rcpt-like"/>
</dbReference>
<dbReference type="PROSITE" id="PS52016">
    <property type="entry name" value="TONB_DEPENDENT_REC_3"/>
    <property type="match status" value="1"/>
</dbReference>
<keyword evidence="1" id="KW-0998">Cell outer membrane</keyword>
<comment type="caution">
    <text evidence="4">The sequence shown here is derived from an EMBL/GenBank/DDBJ whole genome shotgun (WGS) entry which is preliminary data.</text>
</comment>
<dbReference type="GO" id="GO:0009279">
    <property type="term" value="C:cell outer membrane"/>
    <property type="evidence" value="ECO:0007669"/>
    <property type="project" value="UniProtKB-SubCell"/>
</dbReference>
<dbReference type="Proteomes" id="UP000582837">
    <property type="component" value="Unassembled WGS sequence"/>
</dbReference>
<dbReference type="SUPFAM" id="SSF56935">
    <property type="entry name" value="Porins"/>
    <property type="match status" value="1"/>
</dbReference>
<proteinExistence type="inferred from homology"/>
<sequence length="151" mass="16042">MRPSSLPRHAARVVALLAFAIILGACRHQEPETEPSTGEEVEEERQESYGAGRPVARAEELMAGRFSGVQVIQMPNGEIAVRVRGRSSFLGSGDPLFVVDGTPMDPGPGGALLGINPADIVDIQVLRDISSLAEYGVRGANGVILITTRRP</sequence>
<dbReference type="InterPro" id="IPR037066">
    <property type="entry name" value="Plug_dom_sf"/>
</dbReference>
<keyword evidence="5" id="KW-1185">Reference proteome</keyword>